<keyword evidence="7" id="KW-0633">Potassium transport</keyword>
<keyword evidence="5 7" id="KW-0406">Ion transport</keyword>
<feature type="transmembrane region" description="Helical" evidence="7">
    <location>
        <begin position="474"/>
        <end position="503"/>
    </location>
</feature>
<dbReference type="GO" id="GO:1990573">
    <property type="term" value="P:potassium ion import across plasma membrane"/>
    <property type="evidence" value="ECO:0007669"/>
    <property type="project" value="TreeGrafter"/>
</dbReference>
<sequence length="700" mass="79779">MVEMTTGANNGGANVGGTRNGDFNSGNRIKRTLSAVPSLYGKYKDSKGFIFRKKLRKIEDKISPIVRTLIPNFLVAHYVYVVGMAILGSIIMYPIRNIPYVDCLFLAGSSVTQAGLATLDINTLYLYQQLVIYLVCLLTGTPFIHTILVWFRLYWFEQYFDDIKEKSKLNFEMRRNATILSHGTNNNDDQISTASKLFRTMSKGLFGKNSSSGGNGVGTSNNEESDSVAVEMDDENSYNSADYLEKKTEQVIGFSELPKPQHARNKTIVDIDDESKNKESLLNANTNLDKNRQNRKLKKLRKLHKANKRQKLNADADANPNEVVSSDSEDEENEIGSFDSQMEEQDANGRFYNSQYKQQQYQQGKPNYLSWTPTIARNSNFVIMNREQREELGGVEYRALKLLSILLPVYYFGLHIIQVILLLPYIVRTPEYVAVTREVGVSPSWWAIFNAMSSINNCGLSLTPTSLIPFNGSMYVGIVTSFFIAVGNTAFPMFLRLIIWLMYKTSKPMTLYRESLQFLLDHPRRCFTYLFPSSTTWWLTGVWFLLNGVDWILFLAMDFHSSAVVDISPGFRAFDGLFQSITARTAGFGYFNLSLVTPALQLSYVILMYISIVPTALAIRGTNVYEDQSLGIYDGDDRERKSAVSSRFSFVNYYLGEQLSFDLWFVVLMFRVSNFQQFVIYEIYSIIEISYYSNNDKRKA</sequence>
<keyword evidence="3 7" id="KW-0812">Transmembrane</keyword>
<evidence type="ECO:0000313" key="10">
    <source>
        <dbReference type="Proteomes" id="UP001165120"/>
    </source>
</evidence>
<evidence type="ECO:0000256" key="2">
    <source>
        <dbReference type="ARBA" id="ARBA00022448"/>
    </source>
</evidence>
<dbReference type="PANTHER" id="PTHR31064:SF30">
    <property type="entry name" value="HIGH-AFFINITY POTASSIUM TRANSPORT PROTEIN-RELATED"/>
    <property type="match status" value="1"/>
</dbReference>
<evidence type="ECO:0000256" key="6">
    <source>
        <dbReference type="ARBA" id="ARBA00023136"/>
    </source>
</evidence>
<dbReference type="Proteomes" id="UP001165120">
    <property type="component" value="Unassembled WGS sequence"/>
</dbReference>
<keyword evidence="2 7" id="KW-0813">Transport</keyword>
<evidence type="ECO:0000256" key="1">
    <source>
        <dbReference type="ARBA" id="ARBA00004141"/>
    </source>
</evidence>
<dbReference type="GO" id="GO:0030007">
    <property type="term" value="P:intracellular potassium ion homeostasis"/>
    <property type="evidence" value="ECO:0007669"/>
    <property type="project" value="UniProtKB-UniRule"/>
</dbReference>
<evidence type="ECO:0000256" key="3">
    <source>
        <dbReference type="ARBA" id="ARBA00022692"/>
    </source>
</evidence>
<dbReference type="EMBL" id="BSXN01000351">
    <property type="protein sequence ID" value="GME68197.1"/>
    <property type="molecule type" value="Genomic_DNA"/>
</dbReference>
<feature type="transmembrane region" description="Helical" evidence="7">
    <location>
        <begin position="599"/>
        <end position="619"/>
    </location>
</feature>
<keyword evidence="4 7" id="KW-1133">Transmembrane helix</keyword>
<evidence type="ECO:0000256" key="7">
    <source>
        <dbReference type="PIRNR" id="PIRNR002450"/>
    </source>
</evidence>
<comment type="similarity">
    <text evidence="7">Belongs to the TrkH potassium transport family.</text>
</comment>
<feature type="transmembrane region" description="Helical" evidence="7">
    <location>
        <begin position="405"/>
        <end position="427"/>
    </location>
</feature>
<feature type="region of interest" description="Disordered" evidence="8">
    <location>
        <begin position="1"/>
        <end position="23"/>
    </location>
</feature>
<feature type="region of interest" description="Disordered" evidence="8">
    <location>
        <begin position="281"/>
        <end position="341"/>
    </location>
</feature>
<name>A0A9W6SXD6_CANBO</name>
<keyword evidence="6 7" id="KW-0472">Membrane</keyword>
<keyword evidence="10" id="KW-1185">Reference proteome</keyword>
<dbReference type="GO" id="GO:0140107">
    <property type="term" value="F:high-affinity potassium ion transmembrane transporter activity"/>
    <property type="evidence" value="ECO:0007669"/>
    <property type="project" value="TreeGrafter"/>
</dbReference>
<proteinExistence type="inferred from homology"/>
<feature type="transmembrane region" description="Helical" evidence="7">
    <location>
        <begin position="526"/>
        <end position="546"/>
    </location>
</feature>
<dbReference type="InterPro" id="IPR051143">
    <property type="entry name" value="TrkH_K-transport"/>
</dbReference>
<dbReference type="InterPro" id="IPR003445">
    <property type="entry name" value="Cat_transpt"/>
</dbReference>
<dbReference type="GO" id="GO:0005886">
    <property type="term" value="C:plasma membrane"/>
    <property type="evidence" value="ECO:0007669"/>
    <property type="project" value="InterPro"/>
</dbReference>
<dbReference type="Pfam" id="PF02386">
    <property type="entry name" value="TrkH"/>
    <property type="match status" value="1"/>
</dbReference>
<evidence type="ECO:0000313" key="9">
    <source>
        <dbReference type="EMBL" id="GME68197.1"/>
    </source>
</evidence>
<feature type="transmembrane region" description="Helical" evidence="7">
    <location>
        <begin position="131"/>
        <end position="155"/>
    </location>
</feature>
<comment type="caution">
    <text evidence="7">Lacks conserved residue(s) required for the propagation of feature annotation.</text>
</comment>
<evidence type="ECO:0000256" key="8">
    <source>
        <dbReference type="SAM" id="MobiDB-lite"/>
    </source>
</evidence>
<feature type="transmembrane region" description="Helical" evidence="7">
    <location>
        <begin position="73"/>
        <end position="93"/>
    </location>
</feature>
<dbReference type="InterPro" id="IPR015958">
    <property type="entry name" value="Trk1_fungi"/>
</dbReference>
<keyword evidence="7" id="KW-0630">Potassium</keyword>
<feature type="region of interest" description="Disordered" evidence="8">
    <location>
        <begin position="206"/>
        <end position="227"/>
    </location>
</feature>
<protein>
    <recommendedName>
        <fullName evidence="7">Potassium transport protein</fullName>
    </recommendedName>
</protein>
<accession>A0A9W6SXD6</accession>
<evidence type="ECO:0000256" key="5">
    <source>
        <dbReference type="ARBA" id="ARBA00023065"/>
    </source>
</evidence>
<dbReference type="PANTHER" id="PTHR31064">
    <property type="entry name" value="POTASSIUM TRANSPORT PROTEIN DDB_G0292412-RELATED"/>
    <property type="match status" value="1"/>
</dbReference>
<gene>
    <name evidence="9" type="ORF">Cboi02_000147000</name>
</gene>
<evidence type="ECO:0000256" key="4">
    <source>
        <dbReference type="ARBA" id="ARBA00022989"/>
    </source>
</evidence>
<comment type="caution">
    <text evidence="9">The sequence shown here is derived from an EMBL/GenBank/DDBJ whole genome shotgun (WGS) entry which is preliminary data.</text>
</comment>
<organism evidence="9 10">
    <name type="scientific">Candida boidinii</name>
    <name type="common">Yeast</name>
    <dbReference type="NCBI Taxonomy" id="5477"/>
    <lineage>
        <taxon>Eukaryota</taxon>
        <taxon>Fungi</taxon>
        <taxon>Dikarya</taxon>
        <taxon>Ascomycota</taxon>
        <taxon>Saccharomycotina</taxon>
        <taxon>Pichiomycetes</taxon>
        <taxon>Pichiales</taxon>
        <taxon>Pichiaceae</taxon>
        <taxon>Ogataea</taxon>
        <taxon>Ogataea/Candida clade</taxon>
    </lineage>
</organism>
<comment type="subcellular location">
    <subcellularLocation>
        <location evidence="1">Membrane</location>
        <topology evidence="1">Multi-pass membrane protein</topology>
    </subcellularLocation>
</comment>
<dbReference type="PIRSF" id="PIRSF002450">
    <property type="entry name" value="K+_transpter_TRK"/>
    <property type="match status" value="1"/>
</dbReference>
<feature type="compositionally biased region" description="Low complexity" evidence="8">
    <location>
        <begin position="206"/>
        <end position="222"/>
    </location>
</feature>
<reference evidence="9" key="1">
    <citation type="submission" date="2023-04" db="EMBL/GenBank/DDBJ databases">
        <title>Candida boidinii NBRC 10035.</title>
        <authorList>
            <person name="Ichikawa N."/>
            <person name="Sato H."/>
            <person name="Tonouchi N."/>
        </authorList>
    </citation>
    <scope>NUCLEOTIDE SEQUENCE</scope>
    <source>
        <strain evidence="9">NBRC 10035</strain>
    </source>
</reference>
<dbReference type="AlphaFoldDB" id="A0A9W6SXD6"/>
<feature type="compositionally biased region" description="Gly residues" evidence="8">
    <location>
        <begin position="9"/>
        <end position="19"/>
    </location>
</feature>
<feature type="compositionally biased region" description="Basic residues" evidence="8">
    <location>
        <begin position="293"/>
        <end position="311"/>
    </location>
</feature>